<name>A0A1C4VEN5_MICVI</name>
<dbReference type="InterPro" id="IPR022653">
    <property type="entry name" value="De-COase2_pyr-phos_BS"/>
</dbReference>
<keyword evidence="4 6" id="KW-0457">Lysine biosynthesis</keyword>
<dbReference type="PANTHER" id="PTHR43727">
    <property type="entry name" value="DIAMINOPIMELATE DECARBOXYLASE"/>
    <property type="match status" value="1"/>
</dbReference>
<feature type="binding site" evidence="6">
    <location>
        <position position="399"/>
    </location>
    <ligand>
        <name>substrate</name>
    </ligand>
</feature>
<dbReference type="FunFam" id="3.20.20.10:FF:000003">
    <property type="entry name" value="Diaminopimelate decarboxylase"/>
    <property type="match status" value="1"/>
</dbReference>
<accession>A0A1C4VEN5</accession>
<dbReference type="GO" id="GO:0008836">
    <property type="term" value="F:diaminopimelate decarboxylase activity"/>
    <property type="evidence" value="ECO:0007669"/>
    <property type="project" value="UniProtKB-UniRule"/>
</dbReference>
<feature type="binding site" evidence="6">
    <location>
        <position position="371"/>
    </location>
    <ligand>
        <name>substrate</name>
    </ligand>
</feature>
<dbReference type="RefSeq" id="WP_089005470.1">
    <property type="nucleotide sequence ID" value="NZ_LT607411.1"/>
</dbReference>
<dbReference type="Gene3D" id="2.40.37.10">
    <property type="entry name" value="Lyase, Ornithine Decarboxylase, Chain A, domain 1"/>
    <property type="match status" value="1"/>
</dbReference>
<dbReference type="EC" id="4.1.1.20" evidence="6 7"/>
<evidence type="ECO:0000256" key="6">
    <source>
        <dbReference type="HAMAP-Rule" id="MF_02120"/>
    </source>
</evidence>
<dbReference type="SUPFAM" id="SSF50621">
    <property type="entry name" value="Alanine racemase C-terminal domain-like"/>
    <property type="match status" value="1"/>
</dbReference>
<dbReference type="AlphaFoldDB" id="A0A1C4VEN5"/>
<evidence type="ECO:0000313" key="12">
    <source>
        <dbReference type="EMBL" id="SCE82179.1"/>
    </source>
</evidence>
<feature type="modified residue" description="N6-(pyridoxal phosphate)lysine" evidence="6 8">
    <location>
        <position position="94"/>
    </location>
</feature>
<dbReference type="UniPathway" id="UPA00034">
    <property type="reaction ID" value="UER00027"/>
</dbReference>
<proteinExistence type="inferred from homology"/>
<evidence type="ECO:0000256" key="8">
    <source>
        <dbReference type="PIRSR" id="PIRSR600183-50"/>
    </source>
</evidence>
<dbReference type="EMBL" id="LT607411">
    <property type="protein sequence ID" value="SCE82179.1"/>
    <property type="molecule type" value="Genomic_DNA"/>
</dbReference>
<feature type="domain" description="Orn/DAP/Arg decarboxylase 2 N-terminal" evidence="11">
    <location>
        <begin position="71"/>
        <end position="324"/>
    </location>
</feature>
<evidence type="ECO:0000256" key="4">
    <source>
        <dbReference type="ARBA" id="ARBA00023154"/>
    </source>
</evidence>
<keyword evidence="3 6" id="KW-0663">Pyridoxal phosphate</keyword>
<organism evidence="12 13">
    <name type="scientific">Micromonospora viridifaciens</name>
    <dbReference type="NCBI Taxonomy" id="1881"/>
    <lineage>
        <taxon>Bacteria</taxon>
        <taxon>Bacillati</taxon>
        <taxon>Actinomycetota</taxon>
        <taxon>Actinomycetes</taxon>
        <taxon>Micromonosporales</taxon>
        <taxon>Micromonosporaceae</taxon>
        <taxon>Micromonospora</taxon>
    </lineage>
</organism>
<feature type="binding site" evidence="6">
    <location>
        <position position="276"/>
    </location>
    <ligand>
        <name>pyridoxal 5'-phosphate</name>
        <dbReference type="ChEBI" id="CHEBI:597326"/>
    </ligand>
</feature>
<comment type="function">
    <text evidence="6">Specifically catalyzes the decarboxylation of meso-diaminopimelate (meso-DAP) to L-lysine.</text>
</comment>
<gene>
    <name evidence="6" type="primary">lysA</name>
    <name evidence="12" type="ORF">GA0074695_1381</name>
</gene>
<keyword evidence="6" id="KW-0028">Amino-acid biosynthesis</keyword>
<protein>
    <recommendedName>
        <fullName evidence="6 7">Diaminopimelate decarboxylase</fullName>
        <shortName evidence="6">DAP decarboxylase</shortName>
        <shortName evidence="6">DAPDC</shortName>
        <ecNumber evidence="6 7">4.1.1.20</ecNumber>
    </recommendedName>
</protein>
<evidence type="ECO:0000313" key="13">
    <source>
        <dbReference type="Proteomes" id="UP000198242"/>
    </source>
</evidence>
<feature type="binding site" evidence="6">
    <location>
        <position position="428"/>
    </location>
    <ligand>
        <name>substrate</name>
    </ligand>
</feature>
<dbReference type="InterPro" id="IPR022644">
    <property type="entry name" value="De-COase2_N"/>
</dbReference>
<evidence type="ECO:0000259" key="11">
    <source>
        <dbReference type="Pfam" id="PF02784"/>
    </source>
</evidence>
<feature type="active site" description="Proton donor" evidence="8">
    <location>
        <position position="398"/>
    </location>
</feature>
<comment type="pathway">
    <text evidence="6 9">Amino-acid biosynthesis; L-lysine biosynthesis via DAP pathway; L-lysine from DL-2,6-diaminopimelate: step 1/1.</text>
</comment>
<keyword evidence="2 6" id="KW-0210">Decarboxylase</keyword>
<dbReference type="HAMAP" id="MF_02120">
    <property type="entry name" value="LysA"/>
    <property type="match status" value="1"/>
</dbReference>
<keyword evidence="13" id="KW-1185">Reference proteome</keyword>
<comment type="similarity">
    <text evidence="6">Belongs to the Orn/Lys/Arg decarboxylase class-II family. LysA subfamily.</text>
</comment>
<evidence type="ECO:0000256" key="3">
    <source>
        <dbReference type="ARBA" id="ARBA00022898"/>
    </source>
</evidence>
<feature type="binding site" evidence="6">
    <location>
        <begin position="318"/>
        <end position="321"/>
    </location>
    <ligand>
        <name>pyridoxal 5'-phosphate</name>
        <dbReference type="ChEBI" id="CHEBI:597326"/>
    </ligand>
</feature>
<dbReference type="PROSITE" id="PS00878">
    <property type="entry name" value="ODR_DC_2_1"/>
    <property type="match status" value="1"/>
</dbReference>
<evidence type="ECO:0000256" key="2">
    <source>
        <dbReference type="ARBA" id="ARBA00022793"/>
    </source>
</evidence>
<dbReference type="PANTHER" id="PTHR43727:SF2">
    <property type="entry name" value="GROUP IV DECARBOXYLASE"/>
    <property type="match status" value="1"/>
</dbReference>
<evidence type="ECO:0000256" key="7">
    <source>
        <dbReference type="NCBIfam" id="TIGR01048"/>
    </source>
</evidence>
<feature type="binding site" evidence="6">
    <location>
        <position position="321"/>
    </location>
    <ligand>
        <name>substrate</name>
    </ligand>
</feature>
<comment type="catalytic activity">
    <reaction evidence="6 9">
        <text>meso-2,6-diaminopimelate + H(+) = L-lysine + CO2</text>
        <dbReference type="Rhea" id="RHEA:15101"/>
        <dbReference type="ChEBI" id="CHEBI:15378"/>
        <dbReference type="ChEBI" id="CHEBI:16526"/>
        <dbReference type="ChEBI" id="CHEBI:32551"/>
        <dbReference type="ChEBI" id="CHEBI:57791"/>
        <dbReference type="EC" id="4.1.1.20"/>
    </reaction>
</comment>
<feature type="binding site" evidence="6">
    <location>
        <position position="428"/>
    </location>
    <ligand>
        <name>pyridoxal 5'-phosphate</name>
        <dbReference type="ChEBI" id="CHEBI:597326"/>
    </ligand>
</feature>
<dbReference type="InterPro" id="IPR002986">
    <property type="entry name" value="DAP_deCOOHase_LysA"/>
</dbReference>
<dbReference type="OrthoDB" id="9802241at2"/>
<dbReference type="NCBIfam" id="TIGR01048">
    <property type="entry name" value="lysA"/>
    <property type="match status" value="1"/>
</dbReference>
<feature type="binding site" evidence="6">
    <location>
        <position position="367"/>
    </location>
    <ligand>
        <name>substrate</name>
    </ligand>
</feature>
<comment type="cofactor">
    <cofactor evidence="1 6 8 9">
        <name>pyridoxal 5'-phosphate</name>
        <dbReference type="ChEBI" id="CHEBI:597326"/>
    </cofactor>
</comment>
<evidence type="ECO:0000259" key="10">
    <source>
        <dbReference type="Pfam" id="PF00278"/>
    </source>
</evidence>
<feature type="domain" description="Orn/DAP/Arg decarboxylase 2 C-terminal" evidence="10">
    <location>
        <begin position="326"/>
        <end position="426"/>
    </location>
</feature>
<dbReference type="SUPFAM" id="SSF51419">
    <property type="entry name" value="PLP-binding barrel"/>
    <property type="match status" value="1"/>
</dbReference>
<evidence type="ECO:0000256" key="1">
    <source>
        <dbReference type="ARBA" id="ARBA00001933"/>
    </source>
</evidence>
<keyword evidence="5 6" id="KW-0456">Lyase</keyword>
<dbReference type="InterPro" id="IPR022643">
    <property type="entry name" value="De-COase2_C"/>
</dbReference>
<comment type="subunit">
    <text evidence="6">Homodimer.</text>
</comment>
<dbReference type="InterPro" id="IPR029066">
    <property type="entry name" value="PLP-binding_barrel"/>
</dbReference>
<sequence>MRAHEAGALHGDIGHRGPGWLRTPVDVNALVPQLWPRHVARAASGALEVAGLDVRDLAAEFGTPAYVLDEDDLRSRCREFRAAFPDADVYYAGKAFLCRAVVRMIAEEGLFLDVCTGGELATALSAGMPAERIGFHGNNKSMAELTRAVDAGVGRIIVDSFAEIDRLTALARERGVRPKVLVRVTVGVEAHTHEFIATAHEDQKFGFSLAGGAAAAAAFKILDEGVLELRGLHSHIGSQIFDASGFEVSARRVLGLQAQIRDARGVELPELDLGGGFGIAYTTQDDPAAPHELAKRLRKIVDGECAAEKLAVPHLSIEPGRAIVGPAVFTLYEVGTVKSVPLASGGGAADGHRAYVSVDGGMSDNIRTALYDASYSATVANRASAAEPLLARVVGKHCESGDIVVKDEFLPADVQPGDLVAVPGTGAYCRSMASNYNHVPRPPVVAVRDGRARLIVRRETEEDLLALDVG</sequence>
<dbReference type="Pfam" id="PF02784">
    <property type="entry name" value="Orn_Arg_deC_N"/>
    <property type="match status" value="1"/>
</dbReference>
<dbReference type="Proteomes" id="UP000198242">
    <property type="component" value="Chromosome I"/>
</dbReference>
<dbReference type="GO" id="GO:0009089">
    <property type="term" value="P:lysine biosynthetic process via diaminopimelate"/>
    <property type="evidence" value="ECO:0007669"/>
    <property type="project" value="UniProtKB-UniRule"/>
</dbReference>
<reference evidence="13" key="1">
    <citation type="submission" date="2016-06" db="EMBL/GenBank/DDBJ databases">
        <authorList>
            <person name="Varghese N."/>
            <person name="Submissions Spin"/>
        </authorList>
    </citation>
    <scope>NUCLEOTIDE SEQUENCE [LARGE SCALE GENOMIC DNA]</scope>
    <source>
        <strain evidence="13">DSM 43909</strain>
    </source>
</reference>
<dbReference type="InterPro" id="IPR000183">
    <property type="entry name" value="Orn/DAP/Arg_de-COase"/>
</dbReference>
<dbReference type="Pfam" id="PF00278">
    <property type="entry name" value="Orn_DAP_Arg_deC"/>
    <property type="match status" value="1"/>
</dbReference>
<dbReference type="PRINTS" id="PR01181">
    <property type="entry name" value="DAPDCRBXLASE"/>
</dbReference>
<dbReference type="PRINTS" id="PR01179">
    <property type="entry name" value="ODADCRBXLASE"/>
</dbReference>
<dbReference type="CDD" id="cd06828">
    <property type="entry name" value="PLPDE_III_DapDC"/>
    <property type="match status" value="1"/>
</dbReference>
<dbReference type="InterPro" id="IPR009006">
    <property type="entry name" value="Ala_racemase/Decarboxylase_C"/>
</dbReference>
<dbReference type="Gene3D" id="3.20.20.10">
    <property type="entry name" value="Alanine racemase"/>
    <property type="match status" value="1"/>
</dbReference>
<dbReference type="GO" id="GO:0030170">
    <property type="term" value="F:pyridoxal phosphate binding"/>
    <property type="evidence" value="ECO:0007669"/>
    <property type="project" value="UniProtKB-UniRule"/>
</dbReference>
<evidence type="ECO:0000256" key="5">
    <source>
        <dbReference type="ARBA" id="ARBA00023239"/>
    </source>
</evidence>
<evidence type="ECO:0000256" key="9">
    <source>
        <dbReference type="RuleBase" id="RU003738"/>
    </source>
</evidence>